<evidence type="ECO:0000256" key="1">
    <source>
        <dbReference type="ARBA" id="ARBA00004442"/>
    </source>
</evidence>
<dbReference type="SUPFAM" id="SSF56954">
    <property type="entry name" value="Outer membrane efflux proteins (OEP)"/>
    <property type="match status" value="1"/>
</dbReference>
<name>A0A2T5FVK8_9SPHN</name>
<dbReference type="GO" id="GO:0009279">
    <property type="term" value="C:cell outer membrane"/>
    <property type="evidence" value="ECO:0007669"/>
    <property type="project" value="UniProtKB-SubCell"/>
</dbReference>
<dbReference type="EMBL" id="NWBU01000010">
    <property type="protein sequence ID" value="PTQ09808.1"/>
    <property type="molecule type" value="Genomic_DNA"/>
</dbReference>
<evidence type="ECO:0000256" key="7">
    <source>
        <dbReference type="ARBA" id="ARBA00023237"/>
    </source>
</evidence>
<comment type="similarity">
    <text evidence="2">Belongs to the outer membrane factor (OMF) (TC 1.B.17) family.</text>
</comment>
<feature type="chain" id="PRO_5015482220" description="Type I secretion protein TolC" evidence="9">
    <location>
        <begin position="22"/>
        <end position="500"/>
    </location>
</feature>
<sequence>MRLMLRAGVCLAAMAAMPAQADTLREALEKAYRTNPTLTGARAGQRATDEGVPIAKAGARPSLSASGGYNEFVVPQGNSVTAPTRSIGGRADLGMPIFQGGAVKNGIRAADARVLAGRAGLRSIEADVFTRVVAAYMDVIRDQSIVSLNENNVRVLETNLAASRDRFQVGDLTRTDVSQSEARLAIAMSSLETARAQLDGSRENYLEVVGSFPQALETPPSLPSLPTMADDAVDVAIENNPALESARQRSRAADYDVRVANAARLPTLSATAGGSYANFLGTVSSPIPGASVSQMQKSVTLGVGATLPLYQGGQPAARVRQAQALASQSLEEVTETERAVVADARTAYSQYRAAQSVIASSQTAVSANELALEGVRAENSVGTRDILDVLNAEQELLNSRVQLVTARRDAYVAGFALLAAMGRAEARDLGLDGGALYDPELNYKRVRNRISDWDSDPKPVPVATRTVDVPAPEPTSAAPVPSTPAESTPSPAQGNNPPRS</sequence>
<keyword evidence="6" id="KW-0472">Membrane</keyword>
<keyword evidence="9" id="KW-0732">Signal</keyword>
<evidence type="ECO:0000256" key="8">
    <source>
        <dbReference type="SAM" id="MobiDB-lite"/>
    </source>
</evidence>
<comment type="caution">
    <text evidence="10">The sequence shown here is derived from an EMBL/GenBank/DDBJ whole genome shotgun (WGS) entry which is preliminary data.</text>
</comment>
<evidence type="ECO:0000256" key="2">
    <source>
        <dbReference type="ARBA" id="ARBA00007613"/>
    </source>
</evidence>
<accession>A0A2T5FVK8</accession>
<keyword evidence="3" id="KW-0813">Transport</keyword>
<evidence type="ECO:0000256" key="4">
    <source>
        <dbReference type="ARBA" id="ARBA00022452"/>
    </source>
</evidence>
<keyword evidence="7" id="KW-0998">Cell outer membrane</keyword>
<evidence type="ECO:0000256" key="3">
    <source>
        <dbReference type="ARBA" id="ARBA00022448"/>
    </source>
</evidence>
<feature type="compositionally biased region" description="Low complexity" evidence="8">
    <location>
        <begin position="474"/>
        <end position="492"/>
    </location>
</feature>
<dbReference type="PANTHER" id="PTHR30026:SF22">
    <property type="entry name" value="OUTER MEMBRANE EFFLUX PROTEIN"/>
    <property type="match status" value="1"/>
</dbReference>
<dbReference type="GO" id="GO:0015288">
    <property type="term" value="F:porin activity"/>
    <property type="evidence" value="ECO:0007669"/>
    <property type="project" value="TreeGrafter"/>
</dbReference>
<protein>
    <recommendedName>
        <fullName evidence="12">Type I secretion protein TolC</fullName>
    </recommendedName>
</protein>
<dbReference type="InterPro" id="IPR051906">
    <property type="entry name" value="TolC-like"/>
</dbReference>
<reference evidence="10 11" key="1">
    <citation type="submission" date="2017-09" db="EMBL/GenBank/DDBJ databases">
        <title>Sphingomonas panjinensis sp.nov., isolated from oil-contaminated soil.</title>
        <authorList>
            <person name="Wang L."/>
            <person name="Chen L."/>
        </authorList>
    </citation>
    <scope>NUCLEOTIDE SEQUENCE [LARGE SCALE GENOMIC DNA]</scope>
    <source>
        <strain evidence="10 11">FW-11</strain>
    </source>
</reference>
<dbReference type="PANTHER" id="PTHR30026">
    <property type="entry name" value="OUTER MEMBRANE PROTEIN TOLC"/>
    <property type="match status" value="1"/>
</dbReference>
<proteinExistence type="inferred from homology"/>
<evidence type="ECO:0000256" key="5">
    <source>
        <dbReference type="ARBA" id="ARBA00022692"/>
    </source>
</evidence>
<dbReference type="Proteomes" id="UP000244162">
    <property type="component" value="Unassembled WGS sequence"/>
</dbReference>
<dbReference type="RefSeq" id="WP_107968161.1">
    <property type="nucleotide sequence ID" value="NZ_NWBU01000010.1"/>
</dbReference>
<dbReference type="Pfam" id="PF02321">
    <property type="entry name" value="OEP"/>
    <property type="match status" value="2"/>
</dbReference>
<evidence type="ECO:0000313" key="11">
    <source>
        <dbReference type="Proteomes" id="UP000244162"/>
    </source>
</evidence>
<feature type="signal peptide" evidence="9">
    <location>
        <begin position="1"/>
        <end position="21"/>
    </location>
</feature>
<dbReference type="Gene3D" id="1.20.1600.10">
    <property type="entry name" value="Outer membrane efflux proteins (OEP)"/>
    <property type="match status" value="1"/>
</dbReference>
<dbReference type="InterPro" id="IPR010130">
    <property type="entry name" value="T1SS_OMP_TolC"/>
</dbReference>
<evidence type="ECO:0008006" key="12">
    <source>
        <dbReference type="Google" id="ProtNLM"/>
    </source>
</evidence>
<keyword evidence="11" id="KW-1185">Reference proteome</keyword>
<evidence type="ECO:0000256" key="9">
    <source>
        <dbReference type="SAM" id="SignalP"/>
    </source>
</evidence>
<dbReference type="InterPro" id="IPR003423">
    <property type="entry name" value="OMP_efflux"/>
</dbReference>
<comment type="subcellular location">
    <subcellularLocation>
        <location evidence="1">Cell outer membrane</location>
    </subcellularLocation>
</comment>
<dbReference type="NCBIfam" id="TIGR01844">
    <property type="entry name" value="type_I_sec_TolC"/>
    <property type="match status" value="1"/>
</dbReference>
<dbReference type="AlphaFoldDB" id="A0A2T5FVK8"/>
<feature type="region of interest" description="Disordered" evidence="8">
    <location>
        <begin position="452"/>
        <end position="500"/>
    </location>
</feature>
<dbReference type="OrthoDB" id="9789368at2"/>
<organism evidence="10 11">
    <name type="scientific">Sphingomonas oleivorans</name>
    <dbReference type="NCBI Taxonomy" id="1735121"/>
    <lineage>
        <taxon>Bacteria</taxon>
        <taxon>Pseudomonadati</taxon>
        <taxon>Pseudomonadota</taxon>
        <taxon>Alphaproteobacteria</taxon>
        <taxon>Sphingomonadales</taxon>
        <taxon>Sphingomonadaceae</taxon>
        <taxon>Sphingomonas</taxon>
    </lineage>
</organism>
<feature type="region of interest" description="Disordered" evidence="8">
    <location>
        <begin position="36"/>
        <end position="55"/>
    </location>
</feature>
<keyword evidence="4" id="KW-1134">Transmembrane beta strand</keyword>
<evidence type="ECO:0000256" key="6">
    <source>
        <dbReference type="ARBA" id="ARBA00023136"/>
    </source>
</evidence>
<keyword evidence="5" id="KW-0812">Transmembrane</keyword>
<dbReference type="GO" id="GO:0015562">
    <property type="term" value="F:efflux transmembrane transporter activity"/>
    <property type="evidence" value="ECO:0007669"/>
    <property type="project" value="InterPro"/>
</dbReference>
<dbReference type="GO" id="GO:1990281">
    <property type="term" value="C:efflux pump complex"/>
    <property type="evidence" value="ECO:0007669"/>
    <property type="project" value="TreeGrafter"/>
</dbReference>
<evidence type="ECO:0000313" key="10">
    <source>
        <dbReference type="EMBL" id="PTQ09808.1"/>
    </source>
</evidence>
<gene>
    <name evidence="10" type="ORF">CLG96_11555</name>
</gene>